<keyword evidence="2" id="KW-1185">Reference proteome</keyword>
<sequence>MVDVTKIGGYFMPDKQAQNKSGTSDGSFGNILDQVRKNQTSQATETAPLGAPMPVQAGPDYQMMAAQQADKLLGLLEQYTSALENPDATLKSMDSMVNQMELEAATAKRVLSHVDANEGVGKIVNQAAVYASVEAFKFRRGDYV</sequence>
<name>B8FJT7_DESAL</name>
<dbReference type="RefSeq" id="WP_012609804.1">
    <property type="nucleotide sequence ID" value="NC_011768.1"/>
</dbReference>
<dbReference type="HOGENOM" id="CLU_1793341_0_0_7"/>
<organism evidence="1 2">
    <name type="scientific">Desulfatibacillum aliphaticivorans</name>
    <dbReference type="NCBI Taxonomy" id="218208"/>
    <lineage>
        <taxon>Bacteria</taxon>
        <taxon>Pseudomonadati</taxon>
        <taxon>Thermodesulfobacteriota</taxon>
        <taxon>Desulfobacteria</taxon>
        <taxon>Desulfobacterales</taxon>
        <taxon>Desulfatibacillaceae</taxon>
        <taxon>Desulfatibacillum</taxon>
    </lineage>
</organism>
<evidence type="ECO:0000313" key="1">
    <source>
        <dbReference type="EMBL" id="ACL02365.1"/>
    </source>
</evidence>
<dbReference type="AlphaFoldDB" id="B8FJT7"/>
<gene>
    <name evidence="1" type="ordered locus">Dalk_0660</name>
</gene>
<dbReference type="Proteomes" id="UP000000739">
    <property type="component" value="Chromosome"/>
</dbReference>
<accession>B8FJT7</accession>
<reference evidence="1 2" key="1">
    <citation type="journal article" date="2012" name="Environ. Microbiol.">
        <title>The genome sequence of Desulfatibacillum alkenivorans AK-01: a blueprint for anaerobic alkane oxidation.</title>
        <authorList>
            <person name="Callaghan A.V."/>
            <person name="Morris B.E."/>
            <person name="Pereira I.A."/>
            <person name="McInerney M.J."/>
            <person name="Austin R.N."/>
            <person name="Groves J.T."/>
            <person name="Kukor J.J."/>
            <person name="Suflita J.M."/>
            <person name="Young L.Y."/>
            <person name="Zylstra G.J."/>
            <person name="Wawrik B."/>
        </authorList>
    </citation>
    <scope>NUCLEOTIDE SEQUENCE [LARGE SCALE GENOMIC DNA]</scope>
    <source>
        <strain evidence="1 2">AK-01</strain>
    </source>
</reference>
<proteinExistence type="predicted"/>
<dbReference type="EMBL" id="CP001322">
    <property type="protein sequence ID" value="ACL02365.1"/>
    <property type="molecule type" value="Genomic_DNA"/>
</dbReference>
<protein>
    <submittedName>
        <fullName evidence="1">Uncharacterized protein</fullName>
    </submittedName>
</protein>
<dbReference type="KEGG" id="dal:Dalk_0660"/>
<evidence type="ECO:0000313" key="2">
    <source>
        <dbReference type="Proteomes" id="UP000000739"/>
    </source>
</evidence>